<keyword evidence="2" id="KW-1185">Reference proteome</keyword>
<evidence type="ECO:0000313" key="2">
    <source>
        <dbReference type="Proteomes" id="UP000717624"/>
    </source>
</evidence>
<dbReference type="Proteomes" id="UP000717624">
    <property type="component" value="Unassembled WGS sequence"/>
</dbReference>
<proteinExistence type="predicted"/>
<organism evidence="1 2">
    <name type="scientific">Brevibacillus fulvus</name>
    <dbReference type="NCBI Taxonomy" id="1125967"/>
    <lineage>
        <taxon>Bacteria</taxon>
        <taxon>Bacillati</taxon>
        <taxon>Bacillota</taxon>
        <taxon>Bacilli</taxon>
        <taxon>Bacillales</taxon>
        <taxon>Paenibacillaceae</taxon>
        <taxon>Brevibacillus</taxon>
    </lineage>
</organism>
<accession>A0A939BVS3</accession>
<gene>
    <name evidence="1" type="ORF">JOD01_003390</name>
</gene>
<evidence type="ECO:0000313" key="1">
    <source>
        <dbReference type="EMBL" id="MBM7591739.1"/>
    </source>
</evidence>
<dbReference type="RefSeq" id="WP_204519430.1">
    <property type="nucleotide sequence ID" value="NZ_BAABIN010000012.1"/>
</dbReference>
<evidence type="ECO:0008006" key="3">
    <source>
        <dbReference type="Google" id="ProtNLM"/>
    </source>
</evidence>
<comment type="caution">
    <text evidence="1">The sequence shown here is derived from an EMBL/GenBank/DDBJ whole genome shotgun (WGS) entry which is preliminary data.</text>
</comment>
<sequence>MEDRKKSFYYRVTWDEASYLKQTLEKMEIPHAIESPSPDSKLPLAEGQLAIVFPDLPVRAYHFVRELFTGDGERYPF</sequence>
<name>A0A939BVS3_9BACL</name>
<reference evidence="1" key="1">
    <citation type="submission" date="2021-01" db="EMBL/GenBank/DDBJ databases">
        <title>Genomic Encyclopedia of Type Strains, Phase IV (KMG-IV): sequencing the most valuable type-strain genomes for metagenomic binning, comparative biology and taxonomic classification.</title>
        <authorList>
            <person name="Goeker M."/>
        </authorList>
    </citation>
    <scope>NUCLEOTIDE SEQUENCE</scope>
    <source>
        <strain evidence="1">DSM 25523</strain>
    </source>
</reference>
<protein>
    <recommendedName>
        <fullName evidence="3">DUF2007 domain-containing protein</fullName>
    </recommendedName>
</protein>
<dbReference type="AlphaFoldDB" id="A0A939BVS3"/>
<dbReference type="EMBL" id="JAFBEB010000014">
    <property type="protein sequence ID" value="MBM7591739.1"/>
    <property type="molecule type" value="Genomic_DNA"/>
</dbReference>